<dbReference type="AlphaFoldDB" id="A0AAW1PX51"/>
<evidence type="ECO:0000256" key="3">
    <source>
        <dbReference type="ARBA" id="ARBA00022483"/>
    </source>
</evidence>
<evidence type="ECO:0000313" key="5">
    <source>
        <dbReference type="Proteomes" id="UP001489004"/>
    </source>
</evidence>
<accession>A0AAW1PX51</accession>
<keyword evidence="2" id="KW-0813">Transport</keyword>
<dbReference type="Gene3D" id="1.10.357.70">
    <property type="entry name" value="Exocyst complex component Sec6, C-terminal domain"/>
    <property type="match status" value="1"/>
</dbReference>
<organism evidence="4 5">
    <name type="scientific">[Myrmecia] bisecta</name>
    <dbReference type="NCBI Taxonomy" id="41462"/>
    <lineage>
        <taxon>Eukaryota</taxon>
        <taxon>Viridiplantae</taxon>
        <taxon>Chlorophyta</taxon>
        <taxon>core chlorophytes</taxon>
        <taxon>Trebouxiophyceae</taxon>
        <taxon>Trebouxiales</taxon>
        <taxon>Trebouxiaceae</taxon>
        <taxon>Myrmecia</taxon>
    </lineage>
</organism>
<dbReference type="GO" id="GO:0000149">
    <property type="term" value="F:SNARE binding"/>
    <property type="evidence" value="ECO:0007669"/>
    <property type="project" value="TreeGrafter"/>
</dbReference>
<dbReference type="PANTHER" id="PTHR21292">
    <property type="entry name" value="EXOCYST COMPLEX COMPONENT SEC6-RELATED"/>
    <property type="match status" value="1"/>
</dbReference>
<protein>
    <recommendedName>
        <fullName evidence="6">Exocyst complex component Sec6</fullName>
    </recommendedName>
</protein>
<dbReference type="Gene3D" id="1.10.357.50">
    <property type="match status" value="1"/>
</dbReference>
<evidence type="ECO:0000256" key="2">
    <source>
        <dbReference type="ARBA" id="ARBA00022448"/>
    </source>
</evidence>
<comment type="caution">
    <text evidence="4">The sequence shown here is derived from an EMBL/GenBank/DDBJ whole genome shotgun (WGS) entry which is preliminary data.</text>
</comment>
<reference evidence="4 5" key="1">
    <citation type="journal article" date="2024" name="Nat. Commun.">
        <title>Phylogenomics reveals the evolutionary origins of lichenization in chlorophyte algae.</title>
        <authorList>
            <person name="Puginier C."/>
            <person name="Libourel C."/>
            <person name="Otte J."/>
            <person name="Skaloud P."/>
            <person name="Haon M."/>
            <person name="Grisel S."/>
            <person name="Petersen M."/>
            <person name="Berrin J.G."/>
            <person name="Delaux P.M."/>
            <person name="Dal Grande F."/>
            <person name="Keller J."/>
        </authorList>
    </citation>
    <scope>NUCLEOTIDE SEQUENCE [LARGE SCALE GENOMIC DNA]</scope>
    <source>
        <strain evidence="4 5">SAG 2043</strain>
    </source>
</reference>
<proteinExistence type="inferred from homology"/>
<dbReference type="GO" id="GO:0051601">
    <property type="term" value="P:exocyst localization"/>
    <property type="evidence" value="ECO:0007669"/>
    <property type="project" value="TreeGrafter"/>
</dbReference>
<dbReference type="PANTHER" id="PTHR21292:SF1">
    <property type="entry name" value="EXOCYST COMPLEX COMPONENT 3"/>
    <property type="match status" value="1"/>
</dbReference>
<dbReference type="InterPro" id="IPR010326">
    <property type="entry name" value="EXOC3/Sec6"/>
</dbReference>
<gene>
    <name evidence="4" type="ORF">WJX72_006516</name>
</gene>
<name>A0AAW1PX51_9CHLO</name>
<dbReference type="GO" id="GO:0006887">
    <property type="term" value="P:exocytosis"/>
    <property type="evidence" value="ECO:0007669"/>
    <property type="project" value="UniProtKB-KW"/>
</dbReference>
<dbReference type="InterPro" id="IPR042532">
    <property type="entry name" value="EXOC3/Sec6_C"/>
</dbReference>
<keyword evidence="3" id="KW-0268">Exocytosis</keyword>
<dbReference type="EMBL" id="JALJOR010000008">
    <property type="protein sequence ID" value="KAK9812960.1"/>
    <property type="molecule type" value="Genomic_DNA"/>
</dbReference>
<dbReference type="GO" id="GO:0000145">
    <property type="term" value="C:exocyst"/>
    <property type="evidence" value="ECO:0007669"/>
    <property type="project" value="InterPro"/>
</dbReference>
<dbReference type="Pfam" id="PF06046">
    <property type="entry name" value="Sec6"/>
    <property type="match status" value="1"/>
</dbReference>
<keyword evidence="5" id="KW-1185">Reference proteome</keyword>
<comment type="similarity">
    <text evidence="1">Belongs to the SEC6 family.</text>
</comment>
<sequence>MLSAFGRAQQGPAGTGIAEQALSARKAAVEEVEKLLQHPEDLKRLDGLLEEYTQKHQANKAQLSATVASQVEAARSGMELLDKAQRTLTKMRECYKMIDMLCSECSNLIDNHEKIQLLSAVHYNLGKTLQDVEKVVALPNEAAYAEEMLRDDTQLLQAFECLANLEGTSIMAQQALQSGTRLKREDTHNLNSYFNKVKDTMGKFEERLWSIIRNFITLGRENPAMLVNAVRIVELQELVDKQLEASGQAGKLHPRKAYRKRAEQQIGMCIQDTFAPLLQRCSQLMAAGEDTDKRTSEILGEAHEFVIQLADIYDYVTPCFPEKYRIFSVIWKEYHQHMAFMLDCVGACAQQLANSDILKVIDWISSYQDTCRELGIEEEEIVFPKGTDRGITLLIDKYIERMHDTLNTWFTNILEADLNSDPKQSDDGKLWTPGAVDFFRIVNEQVQVVEDVTQGEMLLRTGEAVLKVMKEFQEAQERHLAGSLSVPLLCAVVNNNTRCYNESMEFAERMEDTLAEPCKGKLDIELQCRGFLELAKAAVAQLVGSIFSDTDFAELFHKLYGTDEWKAGVITGSILATLGDYFGDYETLIEASFFKRLAEACLDECVAWFTAAIVTYTKTITDAILECMQKDEDSIVAFFSKFCKPDKVVTISRPLGDLKDLAASDSPDTFVLSYTSLLQVAPGITPALLERIVAARTDMNKADIKEVMEQCRDVYAQKQKSLGDDAPILAKGKAAGNPFKDSKSAFQVALIAAKRKPHTGAARQGSGTM</sequence>
<dbReference type="Proteomes" id="UP001489004">
    <property type="component" value="Unassembled WGS sequence"/>
</dbReference>
<evidence type="ECO:0000313" key="4">
    <source>
        <dbReference type="EMBL" id="KAK9812960.1"/>
    </source>
</evidence>
<evidence type="ECO:0008006" key="6">
    <source>
        <dbReference type="Google" id="ProtNLM"/>
    </source>
</evidence>
<evidence type="ECO:0000256" key="1">
    <source>
        <dbReference type="ARBA" id="ARBA00009447"/>
    </source>
</evidence>